<dbReference type="Pfam" id="PF07690">
    <property type="entry name" value="MFS_1"/>
    <property type="match status" value="1"/>
</dbReference>
<feature type="transmembrane region" description="Helical" evidence="6">
    <location>
        <begin position="72"/>
        <end position="90"/>
    </location>
</feature>
<dbReference type="SUPFAM" id="SSF103473">
    <property type="entry name" value="MFS general substrate transporter"/>
    <property type="match status" value="1"/>
</dbReference>
<keyword evidence="2 6" id="KW-0812">Transmembrane</keyword>
<dbReference type="InterPro" id="IPR020846">
    <property type="entry name" value="MFS_dom"/>
</dbReference>
<dbReference type="InterPro" id="IPR001958">
    <property type="entry name" value="Tet-R_TetA/multi-R_MdtG-like"/>
</dbReference>
<feature type="transmembrane region" description="Helical" evidence="6">
    <location>
        <begin position="37"/>
        <end position="60"/>
    </location>
</feature>
<organism evidence="8 9">
    <name type="scientific">Pseudonocardia aurantiaca</name>
    <dbReference type="NCBI Taxonomy" id="75290"/>
    <lineage>
        <taxon>Bacteria</taxon>
        <taxon>Bacillati</taxon>
        <taxon>Actinomycetota</taxon>
        <taxon>Actinomycetes</taxon>
        <taxon>Pseudonocardiales</taxon>
        <taxon>Pseudonocardiaceae</taxon>
        <taxon>Pseudonocardia</taxon>
    </lineage>
</organism>
<proteinExistence type="predicted"/>
<feature type="transmembrane region" description="Helical" evidence="6">
    <location>
        <begin position="251"/>
        <end position="268"/>
    </location>
</feature>
<evidence type="ECO:0000256" key="6">
    <source>
        <dbReference type="SAM" id="Phobius"/>
    </source>
</evidence>
<dbReference type="InterPro" id="IPR036259">
    <property type="entry name" value="MFS_trans_sf"/>
</dbReference>
<feature type="domain" description="Major facilitator superfamily (MFS) profile" evidence="7">
    <location>
        <begin position="6"/>
        <end position="393"/>
    </location>
</feature>
<protein>
    <submittedName>
        <fullName evidence="8">MFS transporter</fullName>
    </submittedName>
</protein>
<evidence type="ECO:0000256" key="5">
    <source>
        <dbReference type="SAM" id="MobiDB-lite"/>
    </source>
</evidence>
<keyword evidence="9" id="KW-1185">Reference proteome</keyword>
<comment type="subcellular location">
    <subcellularLocation>
        <location evidence="1">Cell membrane</location>
        <topology evidence="1">Multi-pass membrane protein</topology>
    </subcellularLocation>
</comment>
<evidence type="ECO:0000313" key="8">
    <source>
        <dbReference type="EMBL" id="MFD1532686.1"/>
    </source>
</evidence>
<dbReference type="CDD" id="cd17325">
    <property type="entry name" value="MFS_MdtG_SLC18_like"/>
    <property type="match status" value="1"/>
</dbReference>
<feature type="region of interest" description="Disordered" evidence="5">
    <location>
        <begin position="396"/>
        <end position="425"/>
    </location>
</feature>
<feature type="transmembrane region" description="Helical" evidence="6">
    <location>
        <begin position="280"/>
        <end position="305"/>
    </location>
</feature>
<sequence>MRRPGPLAALVCEGFASRIAFGVLSFAVPLYGRSLGMSIVAIGVLASLEPVVAILLKPVLGRLVDRTGLRRSLLAGLVVRSVIGLGYVMARLPWQLYAIEGLHGASDAVRDPAVNALIATNGGEKAVASAFAWYQTAKTTAGAAGRSIAGVLLTWAAGGSFGLAFMVAFALSLLPVLPVLLLVPRDSAVPRPAPAVVPVNAPPRPAPSTARPPVVRYAGLGFLVSGTSSMLTSLFPILATEYAHLTPAQAGALYLVTPAFAFTGPLWGRLADRVSRSLVLAIRGIANAGSALLYLFAPTLAGIWVGKSIDDLGKAAYRPAWGSLMAEISSQDPSKRGRTMGYLTAGEDAGSVAAPLLASLLWTGFGVPAALLGRIGLALLTEGYMMWLAHHAPLTRSHPGEPTHQPGPAHRESSPDRAAPAADPA</sequence>
<evidence type="ECO:0000256" key="2">
    <source>
        <dbReference type="ARBA" id="ARBA00022692"/>
    </source>
</evidence>
<evidence type="ECO:0000256" key="3">
    <source>
        <dbReference type="ARBA" id="ARBA00022989"/>
    </source>
</evidence>
<comment type="caution">
    <text evidence="8">The sequence shown here is derived from an EMBL/GenBank/DDBJ whole genome shotgun (WGS) entry which is preliminary data.</text>
</comment>
<dbReference type="PROSITE" id="PS50850">
    <property type="entry name" value="MFS"/>
    <property type="match status" value="1"/>
</dbReference>
<accession>A0ABW4FQ81</accession>
<keyword evidence="3 6" id="KW-1133">Transmembrane helix</keyword>
<dbReference type="PRINTS" id="PR01035">
    <property type="entry name" value="TCRTETA"/>
</dbReference>
<dbReference type="PANTHER" id="PTHR23518">
    <property type="entry name" value="C-METHYLTRANSFERASE"/>
    <property type="match status" value="1"/>
</dbReference>
<dbReference type="InterPro" id="IPR011701">
    <property type="entry name" value="MFS"/>
</dbReference>
<evidence type="ECO:0000259" key="7">
    <source>
        <dbReference type="PROSITE" id="PS50850"/>
    </source>
</evidence>
<evidence type="ECO:0000256" key="4">
    <source>
        <dbReference type="ARBA" id="ARBA00023136"/>
    </source>
</evidence>
<evidence type="ECO:0000256" key="1">
    <source>
        <dbReference type="ARBA" id="ARBA00004651"/>
    </source>
</evidence>
<keyword evidence="4 6" id="KW-0472">Membrane</keyword>
<dbReference type="RefSeq" id="WP_343978290.1">
    <property type="nucleotide sequence ID" value="NZ_BAAAJG010000010.1"/>
</dbReference>
<dbReference type="Proteomes" id="UP001597145">
    <property type="component" value="Unassembled WGS sequence"/>
</dbReference>
<reference evidence="9" key="1">
    <citation type="journal article" date="2019" name="Int. J. Syst. Evol. Microbiol.">
        <title>The Global Catalogue of Microorganisms (GCM) 10K type strain sequencing project: providing services to taxonomists for standard genome sequencing and annotation.</title>
        <authorList>
            <consortium name="The Broad Institute Genomics Platform"/>
            <consortium name="The Broad Institute Genome Sequencing Center for Infectious Disease"/>
            <person name="Wu L."/>
            <person name="Ma J."/>
        </authorList>
    </citation>
    <scope>NUCLEOTIDE SEQUENCE [LARGE SCALE GENOMIC DNA]</scope>
    <source>
        <strain evidence="9">JCM 12165</strain>
    </source>
</reference>
<feature type="transmembrane region" description="Helical" evidence="6">
    <location>
        <begin position="360"/>
        <end position="380"/>
    </location>
</feature>
<evidence type="ECO:0000313" key="9">
    <source>
        <dbReference type="Proteomes" id="UP001597145"/>
    </source>
</evidence>
<dbReference type="EMBL" id="JBHUCP010000019">
    <property type="protein sequence ID" value="MFD1532686.1"/>
    <property type="molecule type" value="Genomic_DNA"/>
</dbReference>
<dbReference type="Gene3D" id="1.20.1250.20">
    <property type="entry name" value="MFS general substrate transporter like domains"/>
    <property type="match status" value="2"/>
</dbReference>
<feature type="transmembrane region" description="Helical" evidence="6">
    <location>
        <begin position="214"/>
        <end position="239"/>
    </location>
</feature>
<feature type="compositionally biased region" description="Low complexity" evidence="5">
    <location>
        <begin position="416"/>
        <end position="425"/>
    </location>
</feature>
<gene>
    <name evidence="8" type="ORF">ACFSCY_25010</name>
</gene>
<feature type="transmembrane region" description="Helical" evidence="6">
    <location>
        <begin position="161"/>
        <end position="183"/>
    </location>
</feature>
<dbReference type="PANTHER" id="PTHR23518:SF2">
    <property type="entry name" value="MAJOR FACILITATOR SUPERFAMILY TRANSPORTER"/>
    <property type="match status" value="1"/>
</dbReference>
<feature type="transmembrane region" description="Helical" evidence="6">
    <location>
        <begin position="7"/>
        <end position="31"/>
    </location>
</feature>
<name>A0ABW4FQ81_9PSEU</name>